<keyword evidence="3" id="KW-1185">Reference proteome</keyword>
<reference evidence="2 3" key="1">
    <citation type="submission" date="2017-10" db="EMBL/GenBank/DDBJ databases">
        <title>Bacillus sp. nov., a halophilic bacterium isolated from a Keqin Lake.</title>
        <authorList>
            <person name="Wang H."/>
        </authorList>
    </citation>
    <scope>NUCLEOTIDE SEQUENCE [LARGE SCALE GENOMIC DNA]</scope>
    <source>
        <strain evidence="2 3">KQ-12</strain>
    </source>
</reference>
<keyword evidence="1" id="KW-1133">Transmembrane helix</keyword>
<comment type="caution">
    <text evidence="2">The sequence shown here is derived from an EMBL/GenBank/DDBJ whole genome shotgun (WGS) entry which is preliminary data.</text>
</comment>
<dbReference type="AlphaFoldDB" id="A0A323TFP0"/>
<evidence type="ECO:0000313" key="3">
    <source>
        <dbReference type="Proteomes" id="UP000248214"/>
    </source>
</evidence>
<proteinExistence type="predicted"/>
<keyword evidence="1" id="KW-0472">Membrane</keyword>
<dbReference type="Proteomes" id="UP000248214">
    <property type="component" value="Unassembled WGS sequence"/>
</dbReference>
<gene>
    <name evidence="2" type="ORF">CR194_00260</name>
</gene>
<keyword evidence="1" id="KW-0812">Transmembrane</keyword>
<feature type="transmembrane region" description="Helical" evidence="1">
    <location>
        <begin position="20"/>
        <end position="41"/>
    </location>
</feature>
<evidence type="ECO:0000313" key="2">
    <source>
        <dbReference type="EMBL" id="PYZ94012.1"/>
    </source>
</evidence>
<protein>
    <submittedName>
        <fullName evidence="2">Uncharacterized protein</fullName>
    </submittedName>
</protein>
<name>A0A323TFP0_9BACI</name>
<sequence>MQIYYDFLLLERNRTMKKAIVSLIIMIGLIYGGYQFILGYASDQLVGQVANEVFTDDAMHQLLDDPQVASLIESYQSDKSLSTAEVSRESLPFKTKEEATKLVVSKFSITEIREISSKASRGLSKEEQLDLETKVMERLTPEEIEALMIIGLSEINF</sequence>
<accession>A0A323TFP0</accession>
<organism evidence="2 3">
    <name type="scientific">Salipaludibacillus keqinensis</name>
    <dbReference type="NCBI Taxonomy" id="2045207"/>
    <lineage>
        <taxon>Bacteria</taxon>
        <taxon>Bacillati</taxon>
        <taxon>Bacillota</taxon>
        <taxon>Bacilli</taxon>
        <taxon>Bacillales</taxon>
        <taxon>Bacillaceae</taxon>
    </lineage>
</organism>
<evidence type="ECO:0000256" key="1">
    <source>
        <dbReference type="SAM" id="Phobius"/>
    </source>
</evidence>
<dbReference type="EMBL" id="PDOD01000001">
    <property type="protein sequence ID" value="PYZ94012.1"/>
    <property type="molecule type" value="Genomic_DNA"/>
</dbReference>